<keyword evidence="4 8" id="KW-0808">Transferase</keyword>
<comment type="catalytic activity">
    <reaction evidence="1">
        <text>guanosine(46) in tRNA + S-adenosyl-L-methionine = N(7)-methylguanosine(46) in tRNA + S-adenosyl-L-homocysteine</text>
        <dbReference type="Rhea" id="RHEA:42708"/>
        <dbReference type="Rhea" id="RHEA-COMP:10188"/>
        <dbReference type="Rhea" id="RHEA-COMP:10189"/>
        <dbReference type="ChEBI" id="CHEBI:57856"/>
        <dbReference type="ChEBI" id="CHEBI:59789"/>
        <dbReference type="ChEBI" id="CHEBI:74269"/>
        <dbReference type="ChEBI" id="CHEBI:74480"/>
        <dbReference type="EC" id="2.1.1.33"/>
    </reaction>
</comment>
<proteinExistence type="predicted"/>
<evidence type="ECO:0000256" key="7">
    <source>
        <dbReference type="SAM" id="SignalP"/>
    </source>
</evidence>
<dbReference type="PROSITE" id="PS51625">
    <property type="entry name" value="SAM_MT_TRMB"/>
    <property type="match status" value="1"/>
</dbReference>
<dbReference type="InterPro" id="IPR029063">
    <property type="entry name" value="SAM-dependent_MTases_sf"/>
</dbReference>
<accession>A0AAD9D7N0</accession>
<dbReference type="SUPFAM" id="SSF53335">
    <property type="entry name" value="S-adenosyl-L-methionine-dependent methyltransferases"/>
    <property type="match status" value="1"/>
</dbReference>
<dbReference type="InterPro" id="IPR003358">
    <property type="entry name" value="tRNA_(Gua-N-7)_MeTrfase_Trmb"/>
</dbReference>
<protein>
    <recommendedName>
        <fullName evidence="2">tRNA (guanine(46)-N(7))-methyltransferase</fullName>
        <ecNumber evidence="2">2.1.1.33</ecNumber>
    </recommendedName>
</protein>
<evidence type="ECO:0000256" key="5">
    <source>
        <dbReference type="ARBA" id="ARBA00022691"/>
    </source>
</evidence>
<feature type="chain" id="PRO_5042069052" description="tRNA (guanine(46)-N(7))-methyltransferase" evidence="7">
    <location>
        <begin position="24"/>
        <end position="627"/>
    </location>
</feature>
<gene>
    <name evidence="8" type="ORF">QTG54_012452</name>
</gene>
<feature type="signal peptide" evidence="7">
    <location>
        <begin position="1"/>
        <end position="23"/>
    </location>
</feature>
<dbReference type="CDD" id="cd02440">
    <property type="entry name" value="AdoMet_MTases"/>
    <property type="match status" value="1"/>
</dbReference>
<dbReference type="GO" id="GO:0008176">
    <property type="term" value="F:tRNA (guanine(46)-N7)-methyltransferase activity"/>
    <property type="evidence" value="ECO:0007669"/>
    <property type="project" value="UniProtKB-EC"/>
</dbReference>
<evidence type="ECO:0000256" key="6">
    <source>
        <dbReference type="ARBA" id="ARBA00022694"/>
    </source>
</evidence>
<dbReference type="Gene3D" id="1.20.120.1910">
    <property type="entry name" value="Cysteine-tRNA ligase, C-terminal anti-codon recognition domain"/>
    <property type="match status" value="1"/>
</dbReference>
<dbReference type="PANTHER" id="PTHR23417:SF21">
    <property type="entry name" value="TRNA (GUANINE-N(7)-)-METHYLTRANSFERASE"/>
    <property type="match status" value="1"/>
</dbReference>
<dbReference type="EC" id="2.1.1.33" evidence="2"/>
<reference evidence="8" key="1">
    <citation type="submission" date="2023-06" db="EMBL/GenBank/DDBJ databases">
        <title>Survivors Of The Sea: Transcriptome response of Skeletonema marinoi to long-term dormancy.</title>
        <authorList>
            <person name="Pinder M.I.M."/>
            <person name="Kourtchenko O."/>
            <person name="Robertson E.K."/>
            <person name="Larsson T."/>
            <person name="Maumus F."/>
            <person name="Osuna-Cruz C.M."/>
            <person name="Vancaester E."/>
            <person name="Stenow R."/>
            <person name="Vandepoele K."/>
            <person name="Ploug H."/>
            <person name="Bruchert V."/>
            <person name="Godhe A."/>
            <person name="Topel M."/>
        </authorList>
    </citation>
    <scope>NUCLEOTIDE SEQUENCE</scope>
    <source>
        <strain evidence="8">R05AC</strain>
    </source>
</reference>
<keyword evidence="9" id="KW-1185">Reference proteome</keyword>
<organism evidence="8 9">
    <name type="scientific">Skeletonema marinoi</name>
    <dbReference type="NCBI Taxonomy" id="267567"/>
    <lineage>
        <taxon>Eukaryota</taxon>
        <taxon>Sar</taxon>
        <taxon>Stramenopiles</taxon>
        <taxon>Ochrophyta</taxon>
        <taxon>Bacillariophyta</taxon>
        <taxon>Coscinodiscophyceae</taxon>
        <taxon>Thalassiosirophycidae</taxon>
        <taxon>Thalassiosirales</taxon>
        <taxon>Skeletonemataceae</taxon>
        <taxon>Skeletonema</taxon>
        <taxon>Skeletonema marinoi-dohrnii complex</taxon>
    </lineage>
</organism>
<dbReference type="GO" id="GO:0043527">
    <property type="term" value="C:tRNA methyltransferase complex"/>
    <property type="evidence" value="ECO:0007669"/>
    <property type="project" value="TreeGrafter"/>
</dbReference>
<evidence type="ECO:0000313" key="8">
    <source>
        <dbReference type="EMBL" id="KAK1737007.1"/>
    </source>
</evidence>
<evidence type="ECO:0000313" key="9">
    <source>
        <dbReference type="Proteomes" id="UP001224775"/>
    </source>
</evidence>
<dbReference type="Gene3D" id="3.40.50.150">
    <property type="entry name" value="Vaccinia Virus protein VP39"/>
    <property type="match status" value="1"/>
</dbReference>
<dbReference type="AlphaFoldDB" id="A0AAD9D7N0"/>
<dbReference type="EMBL" id="JATAAI010000027">
    <property type="protein sequence ID" value="KAK1737007.1"/>
    <property type="molecule type" value="Genomic_DNA"/>
</dbReference>
<dbReference type="PANTHER" id="PTHR23417">
    <property type="entry name" value="3-DEOXY-D-MANNO-OCTULOSONIC-ACID TRANSFERASE/TRNA GUANINE-N 7 - -METHYLTRANSFERASE"/>
    <property type="match status" value="1"/>
</dbReference>
<name>A0AAD9D7N0_9STRA</name>
<evidence type="ECO:0000256" key="1">
    <source>
        <dbReference type="ARBA" id="ARBA00000142"/>
    </source>
</evidence>
<dbReference type="Proteomes" id="UP001224775">
    <property type="component" value="Unassembled WGS sequence"/>
</dbReference>
<keyword evidence="3 8" id="KW-0489">Methyltransferase</keyword>
<comment type="caution">
    <text evidence="8">The sequence shown here is derived from an EMBL/GenBank/DDBJ whole genome shotgun (WGS) entry which is preliminary data.</text>
</comment>
<sequence length="627" mass="70291">MTSGRKYNAPIIALLLLSFRVFAFVSDSSCHRRRTYTSLHLFENEVVATTPMQLLSAEKRNEIDTLVRQRSEARWDGDYKRADELRDVIDQICVTISLNQLQYSAIDLENDLEYKIVTTDLPRSQGGGSTWELQPINNPLFNNAKSEDNVLQLAHAALGMVVSTSERGVDVNEEDLDRLVSRIEARLQTLQQRKAMGTFFPGTAAAGELHGRKAADAAFWLSLAGVNARDNFIYDELAQVASEELLRFGSNKSCRAKDVLHIVERFAMAGVTGSSVHQLYNVAADCLEVKMMNNTSDSVDDSDDDSIDYNNIIKSLRGDFTFGLHSDRSLLGLWRFSTRQRKQRVFFENAAKHFDGRYGKEETTLHSINDDKSDKYEWSKLFKDPTRPLVVDVGSGMGVSLLGLATAASGATHEEEIQIDWNECNFIGVDLSRLGIRFARGVSKRWELDNLKFVVDPAEECIERLVSYPGPIKLAMIQFPTPYRFTEDREDIEASVAQGYNAQLPEDSESGCFMVTEKLLRLIQEVLSRKEDGKLLVQSNCEDVAVRMKNIAETRAGFQSLEFTNSVTSLDAVTQRAQRWVANGGDRAIGKSFSSLPLLPMVGRTETEVACSLDGKPVHRCMFVPRD</sequence>
<keyword evidence="5" id="KW-0949">S-adenosyl-L-methionine</keyword>
<keyword evidence="7" id="KW-0732">Signal</keyword>
<keyword evidence="6" id="KW-0819">tRNA processing</keyword>
<evidence type="ECO:0000256" key="4">
    <source>
        <dbReference type="ARBA" id="ARBA00022679"/>
    </source>
</evidence>
<evidence type="ECO:0000256" key="3">
    <source>
        <dbReference type="ARBA" id="ARBA00022603"/>
    </source>
</evidence>
<evidence type="ECO:0000256" key="2">
    <source>
        <dbReference type="ARBA" id="ARBA00011977"/>
    </source>
</evidence>